<dbReference type="PANTHER" id="PTHR19446">
    <property type="entry name" value="REVERSE TRANSCRIPTASES"/>
    <property type="match status" value="1"/>
</dbReference>
<dbReference type="eggNOG" id="KOG1075">
    <property type="taxonomic scope" value="Eukaryota"/>
</dbReference>
<organism evidence="2 3">
    <name type="scientific">Caenorhabditis tropicalis</name>
    <dbReference type="NCBI Taxonomy" id="1561998"/>
    <lineage>
        <taxon>Eukaryota</taxon>
        <taxon>Metazoa</taxon>
        <taxon>Ecdysozoa</taxon>
        <taxon>Nematoda</taxon>
        <taxon>Chromadorea</taxon>
        <taxon>Rhabditida</taxon>
        <taxon>Rhabditina</taxon>
        <taxon>Rhabditomorpha</taxon>
        <taxon>Rhabditoidea</taxon>
        <taxon>Rhabditidae</taxon>
        <taxon>Peloderinae</taxon>
        <taxon>Caenorhabditis</taxon>
    </lineage>
</organism>
<sequence>MESYDSGVFPEVLKSSIVVPIHKKGPLTDPGNFRPISLTHSLSRLFEKLIVDRLRKDLFSRFSKYQFGFLNKRSCVLALLESLSRVQMLASKKNKLVDILYFDFRKAFDSVPHDLLVCKLLNFGMDAKACAWFNSFLSNRTAKVKIKEHVSANAFKVMSGVPQGSVSGPFLFLIYINVSH</sequence>
<protein>
    <submittedName>
        <fullName evidence="3">Reverse transcriptase domain-containing protein</fullName>
    </submittedName>
</protein>
<dbReference type="PROSITE" id="PS50878">
    <property type="entry name" value="RT_POL"/>
    <property type="match status" value="1"/>
</dbReference>
<dbReference type="SUPFAM" id="SSF56672">
    <property type="entry name" value="DNA/RNA polymerases"/>
    <property type="match status" value="1"/>
</dbReference>
<reference evidence="3" key="1">
    <citation type="submission" date="2016-11" db="UniProtKB">
        <authorList>
            <consortium name="WormBaseParasite"/>
        </authorList>
    </citation>
    <scope>IDENTIFICATION</scope>
</reference>
<evidence type="ECO:0000313" key="3">
    <source>
        <dbReference type="WBParaSite" id="Csp11.Scaffold630.g20920.t1"/>
    </source>
</evidence>
<evidence type="ECO:0000313" key="2">
    <source>
        <dbReference type="Proteomes" id="UP000095282"/>
    </source>
</evidence>
<accession>A0A1I7UZK9</accession>
<proteinExistence type="predicted"/>
<evidence type="ECO:0000259" key="1">
    <source>
        <dbReference type="PROSITE" id="PS50878"/>
    </source>
</evidence>
<dbReference type="Proteomes" id="UP000095282">
    <property type="component" value="Unplaced"/>
</dbReference>
<dbReference type="InterPro" id="IPR000477">
    <property type="entry name" value="RT_dom"/>
</dbReference>
<dbReference type="InterPro" id="IPR043502">
    <property type="entry name" value="DNA/RNA_pol_sf"/>
</dbReference>
<name>A0A1I7UZK9_9PELO</name>
<dbReference type="WBParaSite" id="Csp11.Scaffold630.g20920.t1">
    <property type="protein sequence ID" value="Csp11.Scaffold630.g20920.t1"/>
    <property type="gene ID" value="Csp11.Scaffold630.g20920"/>
</dbReference>
<keyword evidence="2" id="KW-1185">Reference proteome</keyword>
<dbReference type="Pfam" id="PF00078">
    <property type="entry name" value="RVT_1"/>
    <property type="match status" value="1"/>
</dbReference>
<dbReference type="CDD" id="cd01650">
    <property type="entry name" value="RT_nLTR_like"/>
    <property type="match status" value="1"/>
</dbReference>
<dbReference type="AlphaFoldDB" id="A0A1I7UZK9"/>
<dbReference type="STRING" id="1561998.A0A1I7UZK9"/>
<feature type="domain" description="Reverse transcriptase" evidence="1">
    <location>
        <begin position="2"/>
        <end position="180"/>
    </location>
</feature>